<name>A0A9P8G9H5_AURME</name>
<dbReference type="EMBL" id="JAHFYH010000159">
    <property type="protein sequence ID" value="KAH0210663.1"/>
    <property type="molecule type" value="Genomic_DNA"/>
</dbReference>
<evidence type="ECO:0000256" key="1">
    <source>
        <dbReference type="SAM" id="Coils"/>
    </source>
</evidence>
<accession>A0A9P8G9H5</accession>
<reference evidence="2" key="2">
    <citation type="submission" date="2021-08" db="EMBL/GenBank/DDBJ databases">
        <authorList>
            <person name="Gostincar C."/>
            <person name="Sun X."/>
            <person name="Song Z."/>
            <person name="Gunde-Cimerman N."/>
        </authorList>
    </citation>
    <scope>NUCLEOTIDE SEQUENCE</scope>
    <source>
        <strain evidence="2">EXF-8016</strain>
    </source>
</reference>
<organism evidence="2 3">
    <name type="scientific">Aureobasidium melanogenum</name>
    <name type="common">Aureobasidium pullulans var. melanogenum</name>
    <dbReference type="NCBI Taxonomy" id="46634"/>
    <lineage>
        <taxon>Eukaryota</taxon>
        <taxon>Fungi</taxon>
        <taxon>Dikarya</taxon>
        <taxon>Ascomycota</taxon>
        <taxon>Pezizomycotina</taxon>
        <taxon>Dothideomycetes</taxon>
        <taxon>Dothideomycetidae</taxon>
        <taxon>Dothideales</taxon>
        <taxon>Saccotheciaceae</taxon>
        <taxon>Aureobasidium</taxon>
    </lineage>
</organism>
<reference evidence="2" key="1">
    <citation type="journal article" date="2021" name="J Fungi (Basel)">
        <title>Virulence traits and population genomics of the black yeast Aureobasidium melanogenum.</title>
        <authorList>
            <person name="Cernosa A."/>
            <person name="Sun X."/>
            <person name="Gostincar C."/>
            <person name="Fang C."/>
            <person name="Gunde-Cimerman N."/>
            <person name="Song Z."/>
        </authorList>
    </citation>
    <scope>NUCLEOTIDE SEQUENCE</scope>
    <source>
        <strain evidence="2">EXF-8016</strain>
    </source>
</reference>
<gene>
    <name evidence="2" type="ORF">KCV03_g9957</name>
</gene>
<keyword evidence="1" id="KW-0175">Coiled coil</keyword>
<sequence>MASFHPTVGALGLPAPAPPAIQTIDLDLLPSDGVDAFCHHNDPDFAVVNPDTVAEDFRAAISHQADLQVLFGGIPFKIRGLPLSYQAEHRLYDARREMRIREDLVHCTCQLCAGGWRQRAPANAAINVGLPLVAGGAVAAALAATVAREEQRAREAEATLQSAQLLVRAADVEDLPEWQKAIINEALERIVG</sequence>
<dbReference type="OrthoDB" id="438224at2759"/>
<comment type="caution">
    <text evidence="2">The sequence shown here is derived from an EMBL/GenBank/DDBJ whole genome shotgun (WGS) entry which is preliminary data.</text>
</comment>
<evidence type="ECO:0000313" key="2">
    <source>
        <dbReference type="EMBL" id="KAH0210663.1"/>
    </source>
</evidence>
<evidence type="ECO:0000313" key="3">
    <source>
        <dbReference type="Proteomes" id="UP000767238"/>
    </source>
</evidence>
<proteinExistence type="predicted"/>
<feature type="coiled-coil region" evidence="1">
    <location>
        <begin position="139"/>
        <end position="173"/>
    </location>
</feature>
<feature type="non-terminal residue" evidence="2">
    <location>
        <position position="1"/>
    </location>
</feature>
<dbReference type="Proteomes" id="UP000767238">
    <property type="component" value="Unassembled WGS sequence"/>
</dbReference>
<dbReference type="AlphaFoldDB" id="A0A9P8G9H5"/>
<protein>
    <submittedName>
        <fullName evidence="2">Uncharacterized protein</fullName>
    </submittedName>
</protein>